<name>A0ABW1G209_9ACTN</name>
<feature type="region of interest" description="Disordered" evidence="1">
    <location>
        <begin position="447"/>
        <end position="466"/>
    </location>
</feature>
<dbReference type="Proteomes" id="UP001596174">
    <property type="component" value="Unassembled WGS sequence"/>
</dbReference>
<dbReference type="RefSeq" id="WP_380582758.1">
    <property type="nucleotide sequence ID" value="NZ_JBHSQJ010000046.1"/>
</dbReference>
<evidence type="ECO:0000256" key="1">
    <source>
        <dbReference type="SAM" id="MobiDB-lite"/>
    </source>
</evidence>
<dbReference type="InterPro" id="IPR046828">
    <property type="entry name" value="RepSA"/>
</dbReference>
<evidence type="ECO:0000313" key="2">
    <source>
        <dbReference type="EMBL" id="MFC5907886.1"/>
    </source>
</evidence>
<sequence length="466" mass="50137">MPATPQNQPNSLPDLFAAPLRPGDLEAVASLGQLPGLVRQLSTLGGCSRPVRLDGQSTEVDEATGLILRHLDSAQMPAGTLLVRCGNRRATRCRSCAEVYRHDTYQLIAAGLRGGKTVAESVATHPRVFATLTAPSFGPVHNRPGIGGQDGGRCRCGRAHAEDDPLLGSPLDPARYDYRGAVLWNAHAPALWARFMLHLRRAVARAAGLPQRTLSTAVKVSYAKVAEYQRRGLVHFHAVIRLDGPDGHTTTPPAWASTDVLTDAIRTADRQARVTGPELDSHRGEFAFGTQTDVRPIRSSDFTGEGPVTERAVAGYVAKYATKGAESATGTLDRRLRLIGELQAFDIPPHAERMIRTCWTLGARPELADLKLRAWAHMLGFKGHFSTKTRRYSTTLAELRQARADCQRARSVPPANSLADTSTLVLAHWVFSGIGLTPELARLAAALNPPGPRPDAAEEGAGAARG</sequence>
<evidence type="ECO:0000313" key="3">
    <source>
        <dbReference type="Proteomes" id="UP001596174"/>
    </source>
</evidence>
<comment type="caution">
    <text evidence="2">The sequence shown here is derived from an EMBL/GenBank/DDBJ whole genome shotgun (WGS) entry which is preliminary data.</text>
</comment>
<dbReference type="EMBL" id="JBHSQJ010000046">
    <property type="protein sequence ID" value="MFC5907886.1"/>
    <property type="molecule type" value="Genomic_DNA"/>
</dbReference>
<organism evidence="2 3">
    <name type="scientific">Streptacidiphilus monticola</name>
    <dbReference type="NCBI Taxonomy" id="2161674"/>
    <lineage>
        <taxon>Bacteria</taxon>
        <taxon>Bacillati</taxon>
        <taxon>Actinomycetota</taxon>
        <taxon>Actinomycetes</taxon>
        <taxon>Kitasatosporales</taxon>
        <taxon>Streptomycetaceae</taxon>
        <taxon>Streptacidiphilus</taxon>
    </lineage>
</organism>
<accession>A0ABW1G209</accession>
<dbReference type="Pfam" id="PF20199">
    <property type="entry name" value="RepSA"/>
    <property type="match status" value="1"/>
</dbReference>
<reference evidence="3" key="1">
    <citation type="journal article" date="2019" name="Int. J. Syst. Evol. Microbiol.">
        <title>The Global Catalogue of Microorganisms (GCM) 10K type strain sequencing project: providing services to taxonomists for standard genome sequencing and annotation.</title>
        <authorList>
            <consortium name="The Broad Institute Genomics Platform"/>
            <consortium name="The Broad Institute Genome Sequencing Center for Infectious Disease"/>
            <person name="Wu L."/>
            <person name="Ma J."/>
        </authorList>
    </citation>
    <scope>NUCLEOTIDE SEQUENCE [LARGE SCALE GENOMIC DNA]</scope>
    <source>
        <strain evidence="3">JCM 4816</strain>
    </source>
</reference>
<gene>
    <name evidence="2" type="ORF">ACFP3V_11745</name>
</gene>
<keyword evidence="3" id="KW-1185">Reference proteome</keyword>
<proteinExistence type="predicted"/>
<protein>
    <submittedName>
        <fullName evidence="2">Replication initiator</fullName>
    </submittedName>
</protein>